<dbReference type="Proteomes" id="UP000266673">
    <property type="component" value="Unassembled WGS sequence"/>
</dbReference>
<organism evidence="1 2">
    <name type="scientific">Gigaspora rosea</name>
    <dbReference type="NCBI Taxonomy" id="44941"/>
    <lineage>
        <taxon>Eukaryota</taxon>
        <taxon>Fungi</taxon>
        <taxon>Fungi incertae sedis</taxon>
        <taxon>Mucoromycota</taxon>
        <taxon>Glomeromycotina</taxon>
        <taxon>Glomeromycetes</taxon>
        <taxon>Diversisporales</taxon>
        <taxon>Gigasporaceae</taxon>
        <taxon>Gigaspora</taxon>
    </lineage>
</organism>
<evidence type="ECO:0000313" key="2">
    <source>
        <dbReference type="Proteomes" id="UP000266673"/>
    </source>
</evidence>
<keyword evidence="2" id="KW-1185">Reference proteome</keyword>
<reference evidence="1 2" key="1">
    <citation type="submission" date="2018-06" db="EMBL/GenBank/DDBJ databases">
        <title>Comparative genomics reveals the genomic features of Rhizophagus irregularis, R. cerebriforme, R. diaphanum and Gigaspora rosea, and their symbiotic lifestyle signature.</title>
        <authorList>
            <person name="Morin E."/>
            <person name="San Clemente H."/>
            <person name="Chen E.C.H."/>
            <person name="De La Providencia I."/>
            <person name="Hainaut M."/>
            <person name="Kuo A."/>
            <person name="Kohler A."/>
            <person name="Murat C."/>
            <person name="Tang N."/>
            <person name="Roy S."/>
            <person name="Loubradou J."/>
            <person name="Henrissat B."/>
            <person name="Grigoriev I.V."/>
            <person name="Corradi N."/>
            <person name="Roux C."/>
            <person name="Martin F.M."/>
        </authorList>
    </citation>
    <scope>NUCLEOTIDE SEQUENCE [LARGE SCALE GENOMIC DNA]</scope>
    <source>
        <strain evidence="1 2">DAOM 194757</strain>
    </source>
</reference>
<sequence>MIINIDNHITSSGSYNRFQKWIEELARHEEPLPEGLLFLAFDNEQREQKNYLDRGFNTVVYHTVTSFVVFNMSLQNRIQHTTNSPWAYNSLNILQYDELFEVSPQMQKIVDGELNNYLDNLLNLLSQEKSSSTNTIDVLEASTGIKITNMKVCPSCHKREIENRKKVCPNCKMRLPTLAELQKEKAVEEEIIKADNSLVFRLYSCDNESSLNSTYIPRISITQRRVIDQGINIPDIYIPDPVNINPNSIANIKKILLHIETITGIKRTRNWVAVTCDGVPYHHALKLKEKFPWLVLILGPLHEKMNMIRAFVELNWLVISFI</sequence>
<name>A0A397UJ30_9GLOM</name>
<comment type="caution">
    <text evidence="1">The sequence shown here is derived from an EMBL/GenBank/DDBJ whole genome shotgun (WGS) entry which is preliminary data.</text>
</comment>
<dbReference type="OrthoDB" id="2448326at2759"/>
<gene>
    <name evidence="1" type="ORF">C2G38_2044483</name>
</gene>
<dbReference type="AlphaFoldDB" id="A0A397UJ30"/>
<accession>A0A397UJ30</accession>
<dbReference type="EMBL" id="QKWP01001400">
    <property type="protein sequence ID" value="RIB09238.1"/>
    <property type="molecule type" value="Genomic_DNA"/>
</dbReference>
<evidence type="ECO:0000313" key="1">
    <source>
        <dbReference type="EMBL" id="RIB09238.1"/>
    </source>
</evidence>
<proteinExistence type="predicted"/>
<protein>
    <submittedName>
        <fullName evidence="1">Uncharacterized protein</fullName>
    </submittedName>
</protein>